<name>A0A1H7YQU0_9BACT</name>
<evidence type="ECO:0000259" key="1">
    <source>
        <dbReference type="Pfam" id="PF13173"/>
    </source>
</evidence>
<gene>
    <name evidence="3" type="ORF">SAMN04489760_11771</name>
</gene>
<sequence length="416" mass="48139">MFESGINRVAYLEKIPTFLARKQIEVLIGSRRTGKTTLLKQFIQTLLQQSVSGKDIFYLALDHPALSGHPISEHVRNIRKLFMHDRSRKLYLFLDEVQESPNWEAELKALYDLELLKIFCSGSTSALIARQAGKLTGRQIVTTVFPLSFQEFVRFRGEPPSLSEDYKYEQMADDYLTLGGYPEQVLNPSQEYMTNLLEDILARDLARIHPIKKAHILKDLLRLVGASTGSRTSFNKLSKILGLSVDTIKEYLIYLEMAFLVKPLEKWTTSWSERVYSQKKLYLWDNGIKTLLTGYGDEESRAENAVFLELQRKNIACGYYAESDREVDFVIGSLAKPLPVEVKYLDSFDWKDKRFNGIRLFLNRFPNVENVLLITRRVEFKNAITDKTTLHAIPLWKFLWSAQNYPGMREETDHTQ</sequence>
<dbReference type="Gene3D" id="3.40.50.300">
    <property type="entry name" value="P-loop containing nucleotide triphosphate hydrolases"/>
    <property type="match status" value="1"/>
</dbReference>
<dbReference type="PANTHER" id="PTHR33295:SF18">
    <property type="entry name" value="AAA+ ATPASE DOMAIN-CONTAINING PROTEIN"/>
    <property type="match status" value="1"/>
</dbReference>
<feature type="domain" description="DUF4143" evidence="2">
    <location>
        <begin position="203"/>
        <end position="344"/>
    </location>
</feature>
<dbReference type="AlphaFoldDB" id="A0A1H7YQU0"/>
<dbReference type="EMBL" id="FOBS01000017">
    <property type="protein sequence ID" value="SEM48281.1"/>
    <property type="molecule type" value="Genomic_DNA"/>
</dbReference>
<evidence type="ECO:0008006" key="5">
    <source>
        <dbReference type="Google" id="ProtNLM"/>
    </source>
</evidence>
<evidence type="ECO:0000313" key="4">
    <source>
        <dbReference type="Proteomes" id="UP000198744"/>
    </source>
</evidence>
<dbReference type="InterPro" id="IPR025420">
    <property type="entry name" value="DUF4143"/>
</dbReference>
<dbReference type="InterPro" id="IPR041682">
    <property type="entry name" value="AAA_14"/>
</dbReference>
<dbReference type="SUPFAM" id="SSF52540">
    <property type="entry name" value="P-loop containing nucleoside triphosphate hydrolases"/>
    <property type="match status" value="1"/>
</dbReference>
<dbReference type="PANTHER" id="PTHR33295">
    <property type="entry name" value="ATPASE"/>
    <property type="match status" value="1"/>
</dbReference>
<protein>
    <recommendedName>
        <fullName evidence="5">AAA+ ATPase domain-containing protein</fullName>
    </recommendedName>
</protein>
<keyword evidence="4" id="KW-1185">Reference proteome</keyword>
<dbReference type="RefSeq" id="WP_175476507.1">
    <property type="nucleotide sequence ID" value="NZ_FOBS01000017.1"/>
</dbReference>
<reference evidence="3 4" key="1">
    <citation type="submission" date="2016-10" db="EMBL/GenBank/DDBJ databases">
        <authorList>
            <person name="de Groot N.N."/>
        </authorList>
    </citation>
    <scope>NUCLEOTIDE SEQUENCE [LARGE SCALE GENOMIC DNA]</scope>
    <source>
        <strain evidence="3 4">DSM 8423</strain>
    </source>
</reference>
<proteinExistence type="predicted"/>
<dbReference type="InterPro" id="IPR027417">
    <property type="entry name" value="P-loop_NTPase"/>
</dbReference>
<evidence type="ECO:0000259" key="2">
    <source>
        <dbReference type="Pfam" id="PF13635"/>
    </source>
</evidence>
<dbReference type="Pfam" id="PF13635">
    <property type="entry name" value="DUF4143"/>
    <property type="match status" value="1"/>
</dbReference>
<evidence type="ECO:0000313" key="3">
    <source>
        <dbReference type="EMBL" id="SEM48281.1"/>
    </source>
</evidence>
<organism evidence="3 4">
    <name type="scientific">Syntrophus gentianae</name>
    <dbReference type="NCBI Taxonomy" id="43775"/>
    <lineage>
        <taxon>Bacteria</taxon>
        <taxon>Pseudomonadati</taxon>
        <taxon>Thermodesulfobacteriota</taxon>
        <taxon>Syntrophia</taxon>
        <taxon>Syntrophales</taxon>
        <taxon>Syntrophaceae</taxon>
        <taxon>Syntrophus</taxon>
    </lineage>
</organism>
<dbReference type="STRING" id="43775.SAMN04489760_11771"/>
<dbReference type="Proteomes" id="UP000198744">
    <property type="component" value="Unassembled WGS sequence"/>
</dbReference>
<accession>A0A1H7YQU0</accession>
<feature type="domain" description="AAA" evidence="1">
    <location>
        <begin position="22"/>
        <end position="152"/>
    </location>
</feature>
<dbReference type="Pfam" id="PF13173">
    <property type="entry name" value="AAA_14"/>
    <property type="match status" value="1"/>
</dbReference>